<dbReference type="SUPFAM" id="SSF48613">
    <property type="entry name" value="Heme oxygenase-like"/>
    <property type="match status" value="1"/>
</dbReference>
<accession>A0A3A8QVY7</accession>
<dbReference type="InterPro" id="IPR016084">
    <property type="entry name" value="Haem_Oase-like_multi-hlx"/>
</dbReference>
<dbReference type="Proteomes" id="UP000272888">
    <property type="component" value="Unassembled WGS sequence"/>
</dbReference>
<proteinExistence type="predicted"/>
<dbReference type="GO" id="GO:0006788">
    <property type="term" value="P:heme oxidation"/>
    <property type="evidence" value="ECO:0007669"/>
    <property type="project" value="InterPro"/>
</dbReference>
<gene>
    <name evidence="1" type="ORF">D7V93_03280</name>
</gene>
<evidence type="ECO:0000313" key="1">
    <source>
        <dbReference type="EMBL" id="RKH67304.1"/>
    </source>
</evidence>
<evidence type="ECO:0000313" key="2">
    <source>
        <dbReference type="Proteomes" id="UP000272888"/>
    </source>
</evidence>
<keyword evidence="2" id="KW-1185">Reference proteome</keyword>
<dbReference type="EMBL" id="RAWB01000018">
    <property type="protein sequence ID" value="RKH67304.1"/>
    <property type="molecule type" value="Genomic_DNA"/>
</dbReference>
<dbReference type="RefSeq" id="WP_120641959.1">
    <property type="nucleotide sequence ID" value="NZ_RAWB01000018.1"/>
</dbReference>
<dbReference type="GO" id="GO:0004392">
    <property type="term" value="F:heme oxygenase (decyclizing) activity"/>
    <property type="evidence" value="ECO:0007669"/>
    <property type="project" value="InterPro"/>
</dbReference>
<reference evidence="2" key="1">
    <citation type="submission" date="2018-09" db="EMBL/GenBank/DDBJ databases">
        <authorList>
            <person name="Livingstone P.G."/>
            <person name="Whitworth D.E."/>
        </authorList>
    </citation>
    <scope>NUCLEOTIDE SEQUENCE [LARGE SCALE GENOMIC DNA]</scope>
    <source>
        <strain evidence="2">CA051B</strain>
    </source>
</reference>
<dbReference type="Pfam" id="PF01126">
    <property type="entry name" value="Heme_oxygenase"/>
    <property type="match status" value="1"/>
</dbReference>
<dbReference type="InterPro" id="IPR016053">
    <property type="entry name" value="Haem_Oase-like"/>
</dbReference>
<comment type="caution">
    <text evidence="1">The sequence shown here is derived from an EMBL/GenBank/DDBJ whole genome shotgun (WGS) entry which is preliminary data.</text>
</comment>
<dbReference type="CDD" id="cd19166">
    <property type="entry name" value="HemeO-bac"/>
    <property type="match status" value="1"/>
</dbReference>
<dbReference type="AlphaFoldDB" id="A0A3A8QVY7"/>
<organism evidence="1 2">
    <name type="scientific">Corallococcus llansteffanensis</name>
    <dbReference type="NCBI Taxonomy" id="2316731"/>
    <lineage>
        <taxon>Bacteria</taxon>
        <taxon>Pseudomonadati</taxon>
        <taxon>Myxococcota</taxon>
        <taxon>Myxococcia</taxon>
        <taxon>Myxococcales</taxon>
        <taxon>Cystobacterineae</taxon>
        <taxon>Myxococcaceae</taxon>
        <taxon>Corallococcus</taxon>
    </lineage>
</organism>
<name>A0A3A8QVY7_9BACT</name>
<dbReference type="Gene3D" id="1.20.910.10">
    <property type="entry name" value="Heme oxygenase-like"/>
    <property type="match status" value="1"/>
</dbReference>
<sequence length="200" mass="21922">MQRLKTETRSHHERTEGVVRLMDAHLTPGDYQRQLEDFYGLYLPLEARLAGPLSALGQALALESRWKTPLLEADLRALGHDTASLARLPRASALPDLPGLAEALGCAYVLEGSTLGGQLILRHLTRHFGDGARVGDFAFFRAYGDQVGPMWRAFGDVVTQASERAASDTFDAAVVQGARDTFDAFAAWLMRENSDVPARL</sequence>
<protein>
    <submittedName>
        <fullName evidence="1">Heme oxygenase</fullName>
    </submittedName>
</protein>